<dbReference type="SUPFAM" id="SSF46955">
    <property type="entry name" value="Putative DNA-binding domain"/>
    <property type="match status" value="1"/>
</dbReference>
<dbReference type="AlphaFoldDB" id="K9EV99"/>
<accession>K9EV99</accession>
<evidence type="ECO:0000313" key="1">
    <source>
        <dbReference type="EMBL" id="EKU93150.1"/>
    </source>
</evidence>
<reference evidence="1 2" key="1">
    <citation type="submission" date="2012-09" db="EMBL/GenBank/DDBJ databases">
        <title>The Genome Sequence of Alloiococcus otitis ATCC 51267.</title>
        <authorList>
            <consortium name="The Broad Institute Genome Sequencing Platform"/>
            <person name="Earl A."/>
            <person name="Ward D."/>
            <person name="Feldgarden M."/>
            <person name="Gevers D."/>
            <person name="Huys G."/>
            <person name="Walker B."/>
            <person name="Young S.K."/>
            <person name="Zeng Q."/>
            <person name="Gargeya S."/>
            <person name="Fitzgerald M."/>
            <person name="Haas B."/>
            <person name="Abouelleil A."/>
            <person name="Alvarado L."/>
            <person name="Arachchi H.M."/>
            <person name="Berlin A.M."/>
            <person name="Chapman S.B."/>
            <person name="Goldberg J."/>
            <person name="Griggs A."/>
            <person name="Gujja S."/>
            <person name="Hansen M."/>
            <person name="Howarth C."/>
            <person name="Imamovic A."/>
            <person name="Larimer J."/>
            <person name="McCowen C."/>
            <person name="Montmayeur A."/>
            <person name="Murphy C."/>
            <person name="Neiman D."/>
            <person name="Pearson M."/>
            <person name="Priest M."/>
            <person name="Roberts A."/>
            <person name="Saif S."/>
            <person name="Shea T."/>
            <person name="Sisk P."/>
            <person name="Sykes S."/>
            <person name="Wortman J."/>
            <person name="Nusbaum C."/>
            <person name="Birren B."/>
        </authorList>
    </citation>
    <scope>NUCLEOTIDE SEQUENCE [LARGE SCALE GENOMIC DNA]</scope>
    <source>
        <strain evidence="1 2">ATCC 51267</strain>
    </source>
</reference>
<name>K9EV99_9LACT</name>
<dbReference type="EMBL" id="AGXA01000024">
    <property type="protein sequence ID" value="EKU93150.1"/>
    <property type="molecule type" value="Genomic_DNA"/>
</dbReference>
<dbReference type="Proteomes" id="UP000009875">
    <property type="component" value="Unassembled WGS sequence"/>
</dbReference>
<proteinExistence type="predicted"/>
<gene>
    <name evidence="1" type="ORF">HMPREF9698_01492</name>
</gene>
<keyword evidence="2" id="KW-1185">Reference proteome</keyword>
<evidence type="ECO:0000313" key="2">
    <source>
        <dbReference type="Proteomes" id="UP000009875"/>
    </source>
</evidence>
<sequence>MQVVSDDFETRLIEALGQKVDQSIKEIEKRQAIQSEFLTLKKACVYTSTSYPTLKGWIKQGLPVTVLQGTQRIKRSDIDDFMAKHRIGGD</sequence>
<dbReference type="InterPro" id="IPR009061">
    <property type="entry name" value="DNA-bd_dom_put_sf"/>
</dbReference>
<dbReference type="OrthoDB" id="2876156at2"/>
<comment type="caution">
    <text evidence="1">The sequence shown here is derived from an EMBL/GenBank/DDBJ whole genome shotgun (WGS) entry which is preliminary data.</text>
</comment>
<dbReference type="HOGENOM" id="CLU_169549_3_2_9"/>
<dbReference type="RefSeq" id="WP_003778636.1">
    <property type="nucleotide sequence ID" value="NZ_JH992960.1"/>
</dbReference>
<protein>
    <submittedName>
        <fullName evidence="1">Excisionase family DNA binding domain-containing protein</fullName>
    </submittedName>
</protein>
<dbReference type="STRING" id="883081.HMPREF9698_01492"/>
<organism evidence="1 2">
    <name type="scientific">Alloiococcus otitis ATCC 51267</name>
    <dbReference type="NCBI Taxonomy" id="883081"/>
    <lineage>
        <taxon>Bacteria</taxon>
        <taxon>Bacillati</taxon>
        <taxon>Bacillota</taxon>
        <taxon>Bacilli</taxon>
        <taxon>Lactobacillales</taxon>
        <taxon>Carnobacteriaceae</taxon>
        <taxon>Alloiococcus</taxon>
    </lineage>
</organism>